<evidence type="ECO:0000313" key="2">
    <source>
        <dbReference type="Proteomes" id="UP000295169"/>
    </source>
</evidence>
<organism evidence="1 2">
    <name type="scientific">Azotobacter chroococcum</name>
    <dbReference type="NCBI Taxonomy" id="353"/>
    <lineage>
        <taxon>Bacteria</taxon>
        <taxon>Pseudomonadati</taxon>
        <taxon>Pseudomonadota</taxon>
        <taxon>Gammaproteobacteria</taxon>
        <taxon>Pseudomonadales</taxon>
        <taxon>Pseudomonadaceae</taxon>
        <taxon>Azotobacter</taxon>
    </lineage>
</organism>
<proteinExistence type="predicted"/>
<gene>
    <name evidence="1" type="ORF">EV691_101224</name>
</gene>
<dbReference type="Proteomes" id="UP000295169">
    <property type="component" value="Unassembled WGS sequence"/>
</dbReference>
<dbReference type="RefSeq" id="WP_131297875.1">
    <property type="nucleotide sequence ID" value="NZ_JBHLST010000028.1"/>
</dbReference>
<sequence length="213" mass="23853">MADIGKSISESVSFISTVWAECDLLATLVKQELGSLFGGAPVSKHFQAEGDWIERFKTDDHGWVYVASAHSLPLIIKPKRSVGAYLMFQISLAGDGIALVGNDQPLLHVGFWNEAVDFEEFWMGFPLEEEPAAYLDEGTLFRWPVSGKDFTWWTYSLRLAEINNVQDVRKMIVEPVKALLLGESVSDALPQTLRGVVRYCPVEDEPGQYRVVQ</sequence>
<dbReference type="EMBL" id="SMMU01000001">
    <property type="protein sequence ID" value="TCL34789.1"/>
    <property type="molecule type" value="Genomic_DNA"/>
</dbReference>
<evidence type="ECO:0000313" key="1">
    <source>
        <dbReference type="EMBL" id="TCL34789.1"/>
    </source>
</evidence>
<accession>A0A4R1PVC6</accession>
<protein>
    <submittedName>
        <fullName evidence="1">Uncharacterized protein</fullName>
    </submittedName>
</protein>
<name>A0A4R1PVC6_9GAMM</name>
<comment type="caution">
    <text evidence="1">The sequence shown here is derived from an EMBL/GenBank/DDBJ whole genome shotgun (WGS) entry which is preliminary data.</text>
</comment>
<reference evidence="1 2" key="1">
    <citation type="submission" date="2019-03" db="EMBL/GenBank/DDBJ databases">
        <title>Genomic Encyclopedia of Type Strains, Phase IV (KMG-IV): sequencing the most valuable type-strain genomes for metagenomic binning, comparative biology and taxonomic classification.</title>
        <authorList>
            <person name="Goeker M."/>
        </authorList>
    </citation>
    <scope>NUCLEOTIDE SEQUENCE [LARGE SCALE GENOMIC DNA]</scope>
    <source>
        <strain evidence="1 2">DSM 2286</strain>
    </source>
</reference>
<dbReference type="AlphaFoldDB" id="A0A4R1PVC6"/>